<keyword evidence="1" id="KW-1185">Reference proteome</keyword>
<reference evidence="2" key="1">
    <citation type="submission" date="2022-11" db="UniProtKB">
        <authorList>
            <consortium name="WormBaseParasite"/>
        </authorList>
    </citation>
    <scope>IDENTIFICATION</scope>
</reference>
<dbReference type="WBParaSite" id="nRc.2.0.1.t14378-RA">
    <property type="protein sequence ID" value="nRc.2.0.1.t14378-RA"/>
    <property type="gene ID" value="nRc.2.0.1.g14378"/>
</dbReference>
<sequence>MYDEMPITDSETSATKELVATWEHILHSGQEVDKRKIQFAVKNGIDCEFWEFCAQYN</sequence>
<evidence type="ECO:0000313" key="2">
    <source>
        <dbReference type="WBParaSite" id="nRc.2.0.1.t14378-RA"/>
    </source>
</evidence>
<proteinExistence type="predicted"/>
<name>A0A915ILP4_ROMCU</name>
<protein>
    <submittedName>
        <fullName evidence="2">Uncharacterized protein</fullName>
    </submittedName>
</protein>
<organism evidence="1 2">
    <name type="scientific">Romanomermis culicivorax</name>
    <name type="common">Nematode worm</name>
    <dbReference type="NCBI Taxonomy" id="13658"/>
    <lineage>
        <taxon>Eukaryota</taxon>
        <taxon>Metazoa</taxon>
        <taxon>Ecdysozoa</taxon>
        <taxon>Nematoda</taxon>
        <taxon>Enoplea</taxon>
        <taxon>Dorylaimia</taxon>
        <taxon>Mermithida</taxon>
        <taxon>Mermithoidea</taxon>
        <taxon>Mermithidae</taxon>
        <taxon>Romanomermis</taxon>
    </lineage>
</organism>
<evidence type="ECO:0000313" key="1">
    <source>
        <dbReference type="Proteomes" id="UP000887565"/>
    </source>
</evidence>
<accession>A0A915ILP4</accession>
<dbReference type="Proteomes" id="UP000887565">
    <property type="component" value="Unplaced"/>
</dbReference>
<dbReference type="AlphaFoldDB" id="A0A915ILP4"/>